<evidence type="ECO:0000313" key="3">
    <source>
        <dbReference type="EMBL" id="SHJ63759.1"/>
    </source>
</evidence>
<feature type="region of interest" description="Disordered" evidence="1">
    <location>
        <begin position="370"/>
        <end position="390"/>
    </location>
</feature>
<dbReference type="RefSeq" id="WP_072919426.1">
    <property type="nucleotide sequence ID" value="NZ_FQYQ01000035.1"/>
</dbReference>
<accession>A0A1M6KXW7</accession>
<organism evidence="3 4">
    <name type="scientific">Pseudobutyrivibrio xylanivorans DSM 14809</name>
    <dbReference type="NCBI Taxonomy" id="1123012"/>
    <lineage>
        <taxon>Bacteria</taxon>
        <taxon>Bacillati</taxon>
        <taxon>Bacillota</taxon>
        <taxon>Clostridia</taxon>
        <taxon>Lachnospirales</taxon>
        <taxon>Lachnospiraceae</taxon>
        <taxon>Pseudobutyrivibrio</taxon>
    </lineage>
</organism>
<protein>
    <submittedName>
        <fullName evidence="3">Relaxase/Mobilisation nuclease domain-containing protein</fullName>
    </submittedName>
</protein>
<dbReference type="AlphaFoldDB" id="A0A1M6KXW7"/>
<dbReference type="InterPro" id="IPR005094">
    <property type="entry name" value="Endonuclease_MobA/VirD2"/>
</dbReference>
<proteinExistence type="predicted"/>
<feature type="domain" description="MobA/VirD2-like nuclease" evidence="2">
    <location>
        <begin position="27"/>
        <end position="161"/>
    </location>
</feature>
<gene>
    <name evidence="3" type="ORF">SAMN02745725_02971</name>
</gene>
<reference evidence="3 4" key="1">
    <citation type="submission" date="2016-11" db="EMBL/GenBank/DDBJ databases">
        <authorList>
            <person name="Jaros S."/>
            <person name="Januszkiewicz K."/>
            <person name="Wedrychowicz H."/>
        </authorList>
    </citation>
    <scope>NUCLEOTIDE SEQUENCE [LARGE SCALE GENOMIC DNA]</scope>
    <source>
        <strain evidence="3 4">DSM 14809</strain>
    </source>
</reference>
<evidence type="ECO:0000256" key="1">
    <source>
        <dbReference type="SAM" id="MobiDB-lite"/>
    </source>
</evidence>
<dbReference type="Proteomes" id="UP000184185">
    <property type="component" value="Unassembled WGS sequence"/>
</dbReference>
<dbReference type="EMBL" id="FQYQ01000035">
    <property type="protein sequence ID" value="SHJ63759.1"/>
    <property type="molecule type" value="Genomic_DNA"/>
</dbReference>
<dbReference type="OrthoDB" id="9763513at2"/>
<dbReference type="Pfam" id="PF03432">
    <property type="entry name" value="Relaxase"/>
    <property type="match status" value="1"/>
</dbReference>
<evidence type="ECO:0000313" key="4">
    <source>
        <dbReference type="Proteomes" id="UP000184185"/>
    </source>
</evidence>
<evidence type="ECO:0000259" key="2">
    <source>
        <dbReference type="Pfam" id="PF03432"/>
    </source>
</evidence>
<name>A0A1M6KXW7_PSEXY</name>
<keyword evidence="4" id="KW-1185">Reference proteome</keyword>
<sequence>MAATRLMALHVTKGKDLATCLQERMDYTENELKTEQKKYVTTFGCDIETANEEFLLSHKLYHDRVRSVRKDEVIAYQIRQSFKPGEITPEKANEIGYELAMRFTKGKHAFTVCTHTDKAHIHNHIIFNSIALDGKKKFRDFRHSGMAVGRISDILCSENGLSIINPAPRSERRQRGKYYRGKNNDRKRLEFIKDVENKVLEGKGKGYINWAKKFNAKQVAKTLLFMQEHKIESYEQLKEITDERSGKMQKLQESMKKKEALLDENKKLQKAVIDYAKTRAVFVAYKKSGYSKKFWEEHESELLVYKASEEVYKSLPKGFKPDIKKLRKEYGEILDEKKKEFLEYAEIKKNINQYLIARKNLEMIYHYDEEKNEKEGRRSRTRNSHSENEL</sequence>